<dbReference type="OrthoDB" id="4097864at2"/>
<evidence type="ECO:0000313" key="2">
    <source>
        <dbReference type="Proteomes" id="UP000253741"/>
    </source>
</evidence>
<dbReference type="Proteomes" id="UP000253741">
    <property type="component" value="Unassembled WGS sequence"/>
</dbReference>
<accession>A0A370AV88</accession>
<evidence type="ECO:0000313" key="1">
    <source>
        <dbReference type="EMBL" id="RDG32049.1"/>
    </source>
</evidence>
<sequence length="283" mass="29445">MTVSAAYLVGAREAGLLARYDELPFVAGEYEEPVRKEPQWLVTYCDPALTRLPSWWSALPGLARAAVPRARSVVLRAPADAVPPAPWRRLVTYLRYDGVPASAGSGDGDCEVLPAVPAHDGPIRRWLTMALSAAAVSHGAPAGHTADPSFADTLLNSPGRLSFVAAQGGEAIGHATLLCDAEDEVTGRAHVELFDILVEAGDADRRNATGVLVAAAARHAAGLGLPLFGNVVHTPAAEADPGEAVVTVLGGQGWRVDHVLWERPLFAPDSGGGVPSPGGEAAR</sequence>
<keyword evidence="2" id="KW-1185">Reference proteome</keyword>
<organism evidence="1 2">
    <name type="scientific">Streptomyces corynorhini</name>
    <dbReference type="NCBI Taxonomy" id="2282652"/>
    <lineage>
        <taxon>Bacteria</taxon>
        <taxon>Bacillati</taxon>
        <taxon>Actinomycetota</taxon>
        <taxon>Actinomycetes</taxon>
        <taxon>Kitasatosporales</taxon>
        <taxon>Streptomycetaceae</taxon>
        <taxon>Streptomyces</taxon>
    </lineage>
</organism>
<name>A0A370AV88_9ACTN</name>
<dbReference type="EMBL" id="QQNA01000378">
    <property type="protein sequence ID" value="RDG32049.1"/>
    <property type="molecule type" value="Genomic_DNA"/>
</dbReference>
<protein>
    <recommendedName>
        <fullName evidence="3">N-acetyltransferase domain-containing protein</fullName>
    </recommendedName>
</protein>
<proteinExistence type="predicted"/>
<gene>
    <name evidence="1" type="ORF">DVH02_32900</name>
</gene>
<evidence type="ECO:0008006" key="3">
    <source>
        <dbReference type="Google" id="ProtNLM"/>
    </source>
</evidence>
<dbReference type="RefSeq" id="WP_114627509.1">
    <property type="nucleotide sequence ID" value="NZ_QQNA01000378.1"/>
</dbReference>
<reference evidence="1 2" key="1">
    <citation type="submission" date="2018-07" db="EMBL/GenBank/DDBJ databases">
        <title>Streptomyces species from bats.</title>
        <authorList>
            <person name="Dunlap C."/>
        </authorList>
    </citation>
    <scope>NUCLEOTIDE SEQUENCE [LARGE SCALE GENOMIC DNA]</scope>
    <source>
        <strain evidence="1 2">AC230</strain>
    </source>
</reference>
<dbReference type="AlphaFoldDB" id="A0A370AV88"/>
<comment type="caution">
    <text evidence="1">The sequence shown here is derived from an EMBL/GenBank/DDBJ whole genome shotgun (WGS) entry which is preliminary data.</text>
</comment>